<dbReference type="OrthoDB" id="9786919at2"/>
<feature type="domain" description="HAMP" evidence="16">
    <location>
        <begin position="191"/>
        <end position="243"/>
    </location>
</feature>
<keyword evidence="4" id="KW-1003">Cell membrane</keyword>
<evidence type="ECO:0000256" key="8">
    <source>
        <dbReference type="ARBA" id="ARBA00022741"/>
    </source>
</evidence>
<dbReference type="SUPFAM" id="SSF55874">
    <property type="entry name" value="ATPase domain of HSP90 chaperone/DNA topoisomerase II/histidine kinase"/>
    <property type="match status" value="1"/>
</dbReference>
<keyword evidence="10" id="KW-0067">ATP-binding</keyword>
<keyword evidence="8" id="KW-0547">Nucleotide-binding</keyword>
<comment type="caution">
    <text evidence="17">The sequence shown here is derived from an EMBL/GenBank/DDBJ whole genome shotgun (WGS) entry which is preliminary data.</text>
</comment>
<dbReference type="InterPro" id="IPR003594">
    <property type="entry name" value="HATPase_dom"/>
</dbReference>
<dbReference type="InterPro" id="IPR005467">
    <property type="entry name" value="His_kinase_dom"/>
</dbReference>
<dbReference type="CDD" id="cd06225">
    <property type="entry name" value="HAMP"/>
    <property type="match status" value="1"/>
</dbReference>
<dbReference type="PRINTS" id="PR00344">
    <property type="entry name" value="BCTRLSENSOR"/>
</dbReference>
<dbReference type="CDD" id="cd00082">
    <property type="entry name" value="HisKA"/>
    <property type="match status" value="1"/>
</dbReference>
<sequence>MKLWQKFCLWPLLFSVIIFLGTGILLIEKNAGEVFQLNLTQLTEEQKSISEGLNWYVYISSIRDSKRGLGKLNQYIREYMENRSGIQGVCYHITEYAQDARPVYSNLEPELPVMDMQDVTYAPQFKVLKYGEKSFLRLTSKFSFQGRPYMNTVFMDITVFVKERSRQYRYFFNLFLLSVIVLSAGMYGISGYLTKPVRLLTDSIRKMGSGNYTEHVVVRGKDEISELAMRYNEMARIIEEKIAALEKTAEEQRRFIDNFSHELRTPLTAVIGYADLLRSSENGGPASQELGERIFKQGKRIEKLSEMMLQLVFLERRSFALVPCDLREVLAEAEAVLAPSILQAQMKLALEIPETPVIVLGEKDLLLNLIGNLADNARKASAAGDSIRISVREEEACAIMEIQDQGTGIPEEEQSKVFETFYMVDKVRSRKNNGVGLGLSICADIAKIHHAAIELESKEQEGTKIKIIFPCYKPETFPG</sequence>
<dbReference type="GO" id="GO:0005524">
    <property type="term" value="F:ATP binding"/>
    <property type="evidence" value="ECO:0007669"/>
    <property type="project" value="UniProtKB-KW"/>
</dbReference>
<keyword evidence="11 14" id="KW-1133">Transmembrane helix</keyword>
<dbReference type="AlphaFoldDB" id="A0A3E3J5A0"/>
<evidence type="ECO:0000256" key="6">
    <source>
        <dbReference type="ARBA" id="ARBA00022679"/>
    </source>
</evidence>
<keyword evidence="7 14" id="KW-0812">Transmembrane</keyword>
<dbReference type="Pfam" id="PF00672">
    <property type="entry name" value="HAMP"/>
    <property type="match status" value="1"/>
</dbReference>
<dbReference type="Pfam" id="PF02518">
    <property type="entry name" value="HATPase_c"/>
    <property type="match status" value="1"/>
</dbReference>
<reference evidence="17 18" key="1">
    <citation type="submission" date="2018-08" db="EMBL/GenBank/DDBJ databases">
        <title>A genome reference for cultivated species of the human gut microbiota.</title>
        <authorList>
            <person name="Zou Y."/>
            <person name="Xue W."/>
            <person name="Luo G."/>
        </authorList>
    </citation>
    <scope>NUCLEOTIDE SEQUENCE [LARGE SCALE GENOMIC DNA]</scope>
    <source>
        <strain evidence="17 18">AF26-4BH</strain>
    </source>
</reference>
<dbReference type="SMART" id="SM00304">
    <property type="entry name" value="HAMP"/>
    <property type="match status" value="1"/>
</dbReference>
<evidence type="ECO:0000256" key="1">
    <source>
        <dbReference type="ARBA" id="ARBA00000085"/>
    </source>
</evidence>
<dbReference type="Gene3D" id="1.10.287.130">
    <property type="match status" value="1"/>
</dbReference>
<protein>
    <recommendedName>
        <fullName evidence="3">histidine kinase</fullName>
        <ecNumber evidence="3">2.7.13.3</ecNumber>
    </recommendedName>
</protein>
<evidence type="ECO:0000256" key="3">
    <source>
        <dbReference type="ARBA" id="ARBA00012438"/>
    </source>
</evidence>
<keyword evidence="12" id="KW-0902">Two-component regulatory system</keyword>
<feature type="transmembrane region" description="Helical" evidence="14">
    <location>
        <begin position="7"/>
        <end position="27"/>
    </location>
</feature>
<dbReference type="Pfam" id="PF00512">
    <property type="entry name" value="HisKA"/>
    <property type="match status" value="1"/>
</dbReference>
<evidence type="ECO:0000256" key="10">
    <source>
        <dbReference type="ARBA" id="ARBA00022840"/>
    </source>
</evidence>
<dbReference type="InterPro" id="IPR003660">
    <property type="entry name" value="HAMP_dom"/>
</dbReference>
<dbReference type="GO" id="GO:0000155">
    <property type="term" value="F:phosphorelay sensor kinase activity"/>
    <property type="evidence" value="ECO:0007669"/>
    <property type="project" value="InterPro"/>
</dbReference>
<evidence type="ECO:0000256" key="12">
    <source>
        <dbReference type="ARBA" id="ARBA00023012"/>
    </source>
</evidence>
<accession>A0A3E3J5A0</accession>
<evidence type="ECO:0000259" key="15">
    <source>
        <dbReference type="PROSITE" id="PS50109"/>
    </source>
</evidence>
<dbReference type="InterPro" id="IPR036097">
    <property type="entry name" value="HisK_dim/P_sf"/>
</dbReference>
<dbReference type="Gene3D" id="3.30.565.10">
    <property type="entry name" value="Histidine kinase-like ATPase, C-terminal domain"/>
    <property type="match status" value="1"/>
</dbReference>
<dbReference type="InterPro" id="IPR003661">
    <property type="entry name" value="HisK_dim/P_dom"/>
</dbReference>
<dbReference type="InterPro" id="IPR050398">
    <property type="entry name" value="HssS/ArlS-like"/>
</dbReference>
<dbReference type="InterPro" id="IPR036890">
    <property type="entry name" value="HATPase_C_sf"/>
</dbReference>
<keyword evidence="5" id="KW-0597">Phosphoprotein</keyword>
<keyword evidence="13 14" id="KW-0472">Membrane</keyword>
<feature type="domain" description="Histidine kinase" evidence="15">
    <location>
        <begin position="258"/>
        <end position="473"/>
    </location>
</feature>
<evidence type="ECO:0000256" key="2">
    <source>
        <dbReference type="ARBA" id="ARBA00004651"/>
    </source>
</evidence>
<dbReference type="EMBL" id="QVLU01000001">
    <property type="protein sequence ID" value="RGE74540.1"/>
    <property type="molecule type" value="Genomic_DNA"/>
</dbReference>
<evidence type="ECO:0000256" key="7">
    <source>
        <dbReference type="ARBA" id="ARBA00022692"/>
    </source>
</evidence>
<evidence type="ECO:0000256" key="4">
    <source>
        <dbReference type="ARBA" id="ARBA00022475"/>
    </source>
</evidence>
<dbReference type="SUPFAM" id="SSF47384">
    <property type="entry name" value="Homodimeric domain of signal transducing histidine kinase"/>
    <property type="match status" value="1"/>
</dbReference>
<proteinExistence type="predicted"/>
<dbReference type="Proteomes" id="UP000261166">
    <property type="component" value="Unassembled WGS sequence"/>
</dbReference>
<keyword evidence="6" id="KW-0808">Transferase</keyword>
<evidence type="ECO:0000313" key="17">
    <source>
        <dbReference type="EMBL" id="RGE74540.1"/>
    </source>
</evidence>
<dbReference type="PROSITE" id="PS50885">
    <property type="entry name" value="HAMP"/>
    <property type="match status" value="1"/>
</dbReference>
<dbReference type="SMART" id="SM00387">
    <property type="entry name" value="HATPase_c"/>
    <property type="match status" value="1"/>
</dbReference>
<evidence type="ECO:0000256" key="11">
    <source>
        <dbReference type="ARBA" id="ARBA00022989"/>
    </source>
</evidence>
<comment type="catalytic activity">
    <reaction evidence="1">
        <text>ATP + protein L-histidine = ADP + protein N-phospho-L-histidine.</text>
        <dbReference type="EC" id="2.7.13.3"/>
    </reaction>
</comment>
<keyword evidence="9 17" id="KW-0418">Kinase</keyword>
<evidence type="ECO:0000259" key="16">
    <source>
        <dbReference type="PROSITE" id="PS50885"/>
    </source>
</evidence>
<dbReference type="SUPFAM" id="SSF158472">
    <property type="entry name" value="HAMP domain-like"/>
    <property type="match status" value="1"/>
</dbReference>
<evidence type="ECO:0000256" key="5">
    <source>
        <dbReference type="ARBA" id="ARBA00022553"/>
    </source>
</evidence>
<name>A0A3E3J5A0_9FIRM</name>
<evidence type="ECO:0000256" key="9">
    <source>
        <dbReference type="ARBA" id="ARBA00022777"/>
    </source>
</evidence>
<dbReference type="InterPro" id="IPR004358">
    <property type="entry name" value="Sig_transdc_His_kin-like_C"/>
</dbReference>
<dbReference type="PANTHER" id="PTHR45528">
    <property type="entry name" value="SENSOR HISTIDINE KINASE CPXA"/>
    <property type="match status" value="1"/>
</dbReference>
<evidence type="ECO:0000256" key="14">
    <source>
        <dbReference type="SAM" id="Phobius"/>
    </source>
</evidence>
<dbReference type="RefSeq" id="WP_117530441.1">
    <property type="nucleotide sequence ID" value="NZ_JBKUNB010000021.1"/>
</dbReference>
<dbReference type="PROSITE" id="PS50109">
    <property type="entry name" value="HIS_KIN"/>
    <property type="match status" value="1"/>
</dbReference>
<dbReference type="CDD" id="cd00075">
    <property type="entry name" value="HATPase"/>
    <property type="match status" value="1"/>
</dbReference>
<dbReference type="Gene3D" id="6.10.340.10">
    <property type="match status" value="1"/>
</dbReference>
<dbReference type="GO" id="GO:0005886">
    <property type="term" value="C:plasma membrane"/>
    <property type="evidence" value="ECO:0007669"/>
    <property type="project" value="UniProtKB-SubCell"/>
</dbReference>
<dbReference type="PANTHER" id="PTHR45528:SF1">
    <property type="entry name" value="SENSOR HISTIDINE KINASE CPXA"/>
    <property type="match status" value="1"/>
</dbReference>
<feature type="transmembrane region" description="Helical" evidence="14">
    <location>
        <begin position="170"/>
        <end position="189"/>
    </location>
</feature>
<dbReference type="SMART" id="SM00388">
    <property type="entry name" value="HisKA"/>
    <property type="match status" value="1"/>
</dbReference>
<evidence type="ECO:0000256" key="13">
    <source>
        <dbReference type="ARBA" id="ARBA00023136"/>
    </source>
</evidence>
<organism evidence="17 18">
    <name type="scientific">Eisenbergiella massiliensis</name>
    <dbReference type="NCBI Taxonomy" id="1720294"/>
    <lineage>
        <taxon>Bacteria</taxon>
        <taxon>Bacillati</taxon>
        <taxon>Bacillota</taxon>
        <taxon>Clostridia</taxon>
        <taxon>Lachnospirales</taxon>
        <taxon>Lachnospiraceae</taxon>
        <taxon>Eisenbergiella</taxon>
    </lineage>
</organism>
<evidence type="ECO:0000313" key="18">
    <source>
        <dbReference type="Proteomes" id="UP000261166"/>
    </source>
</evidence>
<comment type="subcellular location">
    <subcellularLocation>
        <location evidence="2">Cell membrane</location>
        <topology evidence="2">Multi-pass membrane protein</topology>
    </subcellularLocation>
</comment>
<dbReference type="EC" id="2.7.13.3" evidence="3"/>
<gene>
    <name evidence="17" type="ORF">DWY69_00795</name>
</gene>